<dbReference type="AlphaFoldDB" id="A0A4Y1RL80"/>
<comment type="subcellular location">
    <subcellularLocation>
        <location evidence="1">Nucleus</location>
    </subcellularLocation>
</comment>
<evidence type="ECO:0000256" key="6">
    <source>
        <dbReference type="SAM" id="MobiDB-lite"/>
    </source>
</evidence>
<dbReference type="InterPro" id="IPR001739">
    <property type="entry name" value="Methyl_CpG_DNA-bd"/>
</dbReference>
<keyword evidence="4" id="KW-0804">Transcription</keyword>
<feature type="domain" description="MBD" evidence="7">
    <location>
        <begin position="35"/>
        <end position="113"/>
    </location>
</feature>
<proteinExistence type="predicted"/>
<dbReference type="Pfam" id="PF01429">
    <property type="entry name" value="MBD"/>
    <property type="match status" value="2"/>
</dbReference>
<feature type="region of interest" description="Disordered" evidence="6">
    <location>
        <begin position="104"/>
        <end position="123"/>
    </location>
</feature>
<evidence type="ECO:0000256" key="3">
    <source>
        <dbReference type="ARBA" id="ARBA00023125"/>
    </source>
</evidence>
<dbReference type="SUPFAM" id="SSF54171">
    <property type="entry name" value="DNA-binding domain"/>
    <property type="match status" value="2"/>
</dbReference>
<organism evidence="8">
    <name type="scientific">Prunus dulcis</name>
    <name type="common">Almond</name>
    <name type="synonym">Amygdalus dulcis</name>
    <dbReference type="NCBI Taxonomy" id="3755"/>
    <lineage>
        <taxon>Eukaryota</taxon>
        <taxon>Viridiplantae</taxon>
        <taxon>Streptophyta</taxon>
        <taxon>Embryophyta</taxon>
        <taxon>Tracheophyta</taxon>
        <taxon>Spermatophyta</taxon>
        <taxon>Magnoliopsida</taxon>
        <taxon>eudicotyledons</taxon>
        <taxon>Gunneridae</taxon>
        <taxon>Pentapetalae</taxon>
        <taxon>rosids</taxon>
        <taxon>fabids</taxon>
        <taxon>Rosales</taxon>
        <taxon>Rosaceae</taxon>
        <taxon>Amygdaloideae</taxon>
        <taxon>Amygdaleae</taxon>
        <taxon>Prunus</taxon>
    </lineage>
</organism>
<evidence type="ECO:0000256" key="5">
    <source>
        <dbReference type="ARBA" id="ARBA00023242"/>
    </source>
</evidence>
<feature type="compositionally biased region" description="Polar residues" evidence="6">
    <location>
        <begin position="108"/>
        <end position="123"/>
    </location>
</feature>
<evidence type="ECO:0000256" key="4">
    <source>
        <dbReference type="ARBA" id="ARBA00023163"/>
    </source>
</evidence>
<dbReference type="InterPro" id="IPR016177">
    <property type="entry name" value="DNA-bd_dom_sf"/>
</dbReference>
<dbReference type="PANTHER" id="PTHR12396">
    <property type="entry name" value="METHYL-CPG BINDING PROTEIN, MBD"/>
    <property type="match status" value="1"/>
</dbReference>
<dbReference type="Gene3D" id="3.30.890.10">
    <property type="entry name" value="Methyl-cpg-binding Protein 2, Chain A"/>
    <property type="match status" value="2"/>
</dbReference>
<feature type="domain" description="MBD" evidence="7">
    <location>
        <begin position="115"/>
        <end position="194"/>
    </location>
</feature>
<reference evidence="8" key="1">
    <citation type="journal article" date="2019" name="Science">
        <title>Mutation of a bHLH transcription factor allowed almond domestication.</title>
        <authorList>
            <person name="Sanchez-Perez R."/>
            <person name="Pavan S."/>
            <person name="Mazzeo R."/>
            <person name="Moldovan C."/>
            <person name="Aiese Cigliano R."/>
            <person name="Del Cueto J."/>
            <person name="Ricciardi F."/>
            <person name="Lotti C."/>
            <person name="Ricciardi L."/>
            <person name="Dicenta F."/>
            <person name="Lopez-Marques R.L."/>
            <person name="Lindberg Moller B."/>
        </authorList>
    </citation>
    <scope>NUCLEOTIDE SEQUENCE</scope>
</reference>
<dbReference type="PANTHER" id="PTHR12396:SF38">
    <property type="entry name" value="METHYL-CPG-BINDING DOMAIN-CONTAINING PROTEIN 7"/>
    <property type="match status" value="1"/>
</dbReference>
<evidence type="ECO:0000259" key="7">
    <source>
        <dbReference type="PROSITE" id="PS50982"/>
    </source>
</evidence>
<protein>
    <submittedName>
        <fullName evidence="8">Methyl-CPG-binding domain 7 protein</fullName>
    </submittedName>
</protein>
<accession>A0A4Y1RL80</accession>
<gene>
    <name evidence="8" type="ORF">Prudu_016092</name>
</gene>
<evidence type="ECO:0000313" key="8">
    <source>
        <dbReference type="EMBL" id="BBH04855.1"/>
    </source>
</evidence>
<dbReference type="GO" id="GO:0003677">
    <property type="term" value="F:DNA binding"/>
    <property type="evidence" value="ECO:0007669"/>
    <property type="project" value="UniProtKB-KW"/>
</dbReference>
<keyword evidence="2" id="KW-0805">Transcription regulation</keyword>
<evidence type="ECO:0000256" key="1">
    <source>
        <dbReference type="ARBA" id="ARBA00004123"/>
    </source>
</evidence>
<dbReference type="EMBL" id="AP019302">
    <property type="protein sequence ID" value="BBH04855.1"/>
    <property type="molecule type" value="Genomic_DNA"/>
</dbReference>
<sequence>MRMRKSSQSKPIPLLTVRPAEDEEEEPSSSSKRKLQMVTTSPFKLPDGWSVEEKRRPLSNSCNPGQIDRYYYEPDTGLKFRSLAAVQRYLTEGQIDTRTIRSKPGSECTIQNTPSTNRNTSSFLLPDDWEIEEKRRYNSATVDKNERDRIETYIEPGTGQRFRSLRAVERYLTGANEYTSVKPLVPTNKSTLSPGSGRQKMKILGGIQYQKVVSSSAKINISGENDRPSMLNFGIPPAKVNWVLGRTGGSMWNPFMEDSKVPDSVKQKWSEIFVSAIYGGNISAPSF</sequence>
<keyword evidence="3" id="KW-0238">DNA-binding</keyword>
<dbReference type="GO" id="GO:0005634">
    <property type="term" value="C:nucleus"/>
    <property type="evidence" value="ECO:0007669"/>
    <property type="project" value="UniProtKB-SubCell"/>
</dbReference>
<keyword evidence="5" id="KW-0539">Nucleus</keyword>
<feature type="region of interest" description="Disordered" evidence="6">
    <location>
        <begin position="1"/>
        <end position="65"/>
    </location>
</feature>
<dbReference type="PROSITE" id="PS50982">
    <property type="entry name" value="MBD"/>
    <property type="match status" value="2"/>
</dbReference>
<name>A0A4Y1RL80_PRUDU</name>
<evidence type="ECO:0000256" key="2">
    <source>
        <dbReference type="ARBA" id="ARBA00023015"/>
    </source>
</evidence>